<keyword evidence="1" id="KW-1133">Transmembrane helix</keyword>
<evidence type="ECO:0000313" key="3">
    <source>
        <dbReference type="Proteomes" id="UP000611945"/>
    </source>
</evidence>
<sequence>MQAEGFFEGLGEVLGTILRVLIDSLYGVFAWLAGAGASFLNGLSKALGMDPSLLSLVAVAIGLLVLISAFRALFRRALISGVLLLLLALWLFSLVIH</sequence>
<keyword evidence="1" id="KW-0812">Transmembrane</keyword>
<comment type="caution">
    <text evidence="2">The sequence shown here is derived from an EMBL/GenBank/DDBJ whole genome shotgun (WGS) entry which is preliminary data.</text>
</comment>
<feature type="transmembrane region" description="Helical" evidence="1">
    <location>
        <begin position="52"/>
        <end position="70"/>
    </location>
</feature>
<gene>
    <name evidence="2" type="ORF">H9642_01970</name>
</gene>
<organism evidence="2 3">
    <name type="scientific">Serpens gallinarum</name>
    <dbReference type="NCBI Taxonomy" id="2763075"/>
    <lineage>
        <taxon>Bacteria</taxon>
        <taxon>Pseudomonadati</taxon>
        <taxon>Pseudomonadota</taxon>
        <taxon>Gammaproteobacteria</taxon>
        <taxon>Pseudomonadales</taxon>
        <taxon>Pseudomonadaceae</taxon>
        <taxon>Pseudomonas</taxon>
    </lineage>
</organism>
<evidence type="ECO:0008006" key="4">
    <source>
        <dbReference type="Google" id="ProtNLM"/>
    </source>
</evidence>
<feature type="transmembrane region" description="Helical" evidence="1">
    <location>
        <begin position="20"/>
        <end position="40"/>
    </location>
</feature>
<keyword evidence="1" id="KW-0472">Membrane</keyword>
<dbReference type="RefSeq" id="WP_251834733.1">
    <property type="nucleotide sequence ID" value="NZ_JACSQG010000001.1"/>
</dbReference>
<keyword evidence="3" id="KW-1185">Reference proteome</keyword>
<protein>
    <recommendedName>
        <fullName evidence="4">MFS transporter</fullName>
    </recommendedName>
</protein>
<feature type="transmembrane region" description="Helical" evidence="1">
    <location>
        <begin position="77"/>
        <end position="96"/>
    </location>
</feature>
<evidence type="ECO:0000256" key="1">
    <source>
        <dbReference type="SAM" id="Phobius"/>
    </source>
</evidence>
<dbReference type="Proteomes" id="UP000611945">
    <property type="component" value="Unassembled WGS sequence"/>
</dbReference>
<dbReference type="EMBL" id="JACSQG010000001">
    <property type="protein sequence ID" value="MBD7975951.1"/>
    <property type="molecule type" value="Genomic_DNA"/>
</dbReference>
<reference evidence="2 3" key="1">
    <citation type="submission" date="2020-08" db="EMBL/GenBank/DDBJ databases">
        <title>A Genomic Blueprint of the Chicken Gut Microbiome.</title>
        <authorList>
            <person name="Gilroy R."/>
            <person name="Ravi A."/>
            <person name="Getino M."/>
            <person name="Pursley I."/>
            <person name="Horton D.L."/>
            <person name="Alikhan N.-F."/>
            <person name="Baker D."/>
            <person name="Gharbi K."/>
            <person name="Hall N."/>
            <person name="Watson M."/>
            <person name="Adriaenssens E.M."/>
            <person name="Foster-Nyarko E."/>
            <person name="Jarju S."/>
            <person name="Secka A."/>
            <person name="Antonio M."/>
            <person name="Oren A."/>
            <person name="Chaudhuri R."/>
            <person name="La Ragione R.M."/>
            <person name="Hildebrand F."/>
            <person name="Pallen M.J."/>
        </authorList>
    </citation>
    <scope>NUCLEOTIDE SEQUENCE [LARGE SCALE GENOMIC DNA]</scope>
    <source>
        <strain evidence="2 3">Sa2CUA2</strain>
    </source>
</reference>
<proteinExistence type="predicted"/>
<evidence type="ECO:0000313" key="2">
    <source>
        <dbReference type="EMBL" id="MBD7975951.1"/>
    </source>
</evidence>
<name>A0ABR8TJL3_9PSED</name>
<accession>A0ABR8TJL3</accession>